<protein>
    <submittedName>
        <fullName evidence="2">Uncharacterized protein</fullName>
    </submittedName>
</protein>
<evidence type="ECO:0000256" key="1">
    <source>
        <dbReference type="SAM" id="MobiDB-lite"/>
    </source>
</evidence>
<dbReference type="RefSeq" id="XP_013754831.1">
    <property type="nucleotide sequence ID" value="XM_013899377.1"/>
</dbReference>
<dbReference type="Proteomes" id="UP000054408">
    <property type="component" value="Unassembled WGS sequence"/>
</dbReference>
<proteinExistence type="predicted"/>
<reference evidence="2 3" key="1">
    <citation type="submission" date="2010-05" db="EMBL/GenBank/DDBJ databases">
        <title>The Genome Sequence of Thecamonas trahens ATCC 50062.</title>
        <authorList>
            <consortium name="The Broad Institute Genome Sequencing Platform"/>
            <person name="Russ C."/>
            <person name="Cuomo C."/>
            <person name="Shea T."/>
            <person name="Young S.K."/>
            <person name="Zeng Q."/>
            <person name="Koehrsen M."/>
            <person name="Haas B."/>
            <person name="Borodovsky M."/>
            <person name="Guigo R."/>
            <person name="Alvarado L."/>
            <person name="Berlin A."/>
            <person name="Bochicchio J."/>
            <person name="Borenstein D."/>
            <person name="Chapman S."/>
            <person name="Chen Z."/>
            <person name="Freedman E."/>
            <person name="Gellesch M."/>
            <person name="Goldberg J."/>
            <person name="Griggs A."/>
            <person name="Gujja S."/>
            <person name="Heilman E."/>
            <person name="Heiman D."/>
            <person name="Hepburn T."/>
            <person name="Howarth C."/>
            <person name="Jen D."/>
            <person name="Larson L."/>
            <person name="Mehta T."/>
            <person name="Park D."/>
            <person name="Pearson M."/>
            <person name="Roberts A."/>
            <person name="Saif S."/>
            <person name="Shenoy N."/>
            <person name="Sisk P."/>
            <person name="Stolte C."/>
            <person name="Sykes S."/>
            <person name="Thomson T."/>
            <person name="Walk T."/>
            <person name="White J."/>
            <person name="Yandava C."/>
            <person name="Burger G."/>
            <person name="Gray M.W."/>
            <person name="Holland P.W.H."/>
            <person name="King N."/>
            <person name="Lang F.B.F."/>
            <person name="Roger A.J."/>
            <person name="Ruiz-Trillo I."/>
            <person name="Lander E."/>
            <person name="Nusbaum C."/>
        </authorList>
    </citation>
    <scope>NUCLEOTIDE SEQUENCE [LARGE SCALE GENOMIC DNA]</scope>
    <source>
        <strain evidence="2 3">ATCC 50062</strain>
    </source>
</reference>
<feature type="region of interest" description="Disordered" evidence="1">
    <location>
        <begin position="177"/>
        <end position="208"/>
    </location>
</feature>
<dbReference type="EMBL" id="GL349477">
    <property type="protein sequence ID" value="KNC52936.1"/>
    <property type="molecule type" value="Genomic_DNA"/>
</dbReference>
<dbReference type="AlphaFoldDB" id="A0A0L0DLL4"/>
<dbReference type="GeneID" id="25567634"/>
<sequence length="475" mass="49072">MADGIFERMQQILRKRAAAGDGPTVVAGAGAGAAGAGLGTDRQAVVAGAEAGAEAGAGAAGAGLGTDRQAVVAGAEAGAEAGAGTAGAGPGTDRQAVVAGAEAGAEAGAGTAGAGPGTDRQAVVAEAGAEAGAGTAGAGPGTDRQAVVAGAEAGAEAGAGPGTDRQAVVAGLRPILTGTTGAAKRRRTADNDDKSAPRRKKPVPLRSKISTSNGKRVITLGEGGLWGALAREDRADERAAKQALASVFPDLSPFELAEIARFATNMSTSSAPPPTDDAIDARLRALRRAEPAVRKRENHKWRTVRGRFQSRIPRTARNPDGFLPPSAWKAFIGIAAQYEAQFFDFFTSKFTCRGSFFAPGAPCPANAAVDFLYATPAQRASFTLDHTVEVHLILKHWRHRVEAEAWLDLPPRHRDWDMRFYAFLLLGLRPQSFAGVTYEPNLVGRCSFCDSTKAHGLLLPPFPPLPSLHPQDPSL</sequence>
<gene>
    <name evidence="2" type="ORF">AMSG_09103</name>
</gene>
<organism evidence="2 3">
    <name type="scientific">Thecamonas trahens ATCC 50062</name>
    <dbReference type="NCBI Taxonomy" id="461836"/>
    <lineage>
        <taxon>Eukaryota</taxon>
        <taxon>Apusozoa</taxon>
        <taxon>Apusomonadida</taxon>
        <taxon>Apusomonadidae</taxon>
        <taxon>Thecamonas</taxon>
    </lineage>
</organism>
<keyword evidence="3" id="KW-1185">Reference proteome</keyword>
<name>A0A0L0DLL4_THETB</name>
<evidence type="ECO:0000313" key="3">
    <source>
        <dbReference type="Proteomes" id="UP000054408"/>
    </source>
</evidence>
<evidence type="ECO:0000313" key="2">
    <source>
        <dbReference type="EMBL" id="KNC52936.1"/>
    </source>
</evidence>
<accession>A0A0L0DLL4</accession>